<sequence length="307" mass="32843">MNASGSLPRYQRVAAYAVIRRTLGDGTDEILLSRVAERISAQEMWTLPGGGLEHGEDPRDAVVREVYEEAGLAAAVGETAHVYSAHMPGVRRDGRMVDAHALRIVYEGWVAKDAPEPHVVEVDGSTVESAWKPIADVLSGTVPVFAMVADALGDLQPMRLQRLAAYGVITRDGADGEEWLLTRISPAGFHSGAWTLPGGGVEHGESPAHALAREVLEEGGVECEVGELLGVHDVHFTGTAPDGRLEDFHGVHVIFAARLADGAEPYVAELGGTTDAVEFIPRSRIEGGELEVLDVVHHAIRLHGEAR</sequence>
<dbReference type="Pfam" id="PF00293">
    <property type="entry name" value="NUDIX"/>
    <property type="match status" value="2"/>
</dbReference>
<dbReference type="AlphaFoldDB" id="A0A4U2YWE7"/>
<protein>
    <submittedName>
        <fullName evidence="5">NUDIX domain-containing protein</fullName>
    </submittedName>
</protein>
<evidence type="ECO:0000256" key="3">
    <source>
        <dbReference type="RuleBase" id="RU003476"/>
    </source>
</evidence>
<dbReference type="PROSITE" id="PS51462">
    <property type="entry name" value="NUDIX"/>
    <property type="match status" value="2"/>
</dbReference>
<dbReference type="Gene3D" id="3.90.79.10">
    <property type="entry name" value="Nucleoside Triphosphate Pyrophosphohydrolase"/>
    <property type="match status" value="2"/>
</dbReference>
<comment type="similarity">
    <text evidence="1 3">Belongs to the Nudix hydrolase family.</text>
</comment>
<evidence type="ECO:0000256" key="1">
    <source>
        <dbReference type="ARBA" id="ARBA00005582"/>
    </source>
</evidence>
<dbReference type="RefSeq" id="WP_137064949.1">
    <property type="nucleotide sequence ID" value="NZ_CP040748.1"/>
</dbReference>
<dbReference type="InterPro" id="IPR015797">
    <property type="entry name" value="NUDIX_hydrolase-like_dom_sf"/>
</dbReference>
<dbReference type="InterPro" id="IPR000086">
    <property type="entry name" value="NUDIX_hydrolase_dom"/>
</dbReference>
<dbReference type="PANTHER" id="PTHR43736">
    <property type="entry name" value="ADP-RIBOSE PYROPHOSPHATASE"/>
    <property type="match status" value="1"/>
</dbReference>
<proteinExistence type="inferred from homology"/>
<dbReference type="InterPro" id="IPR020084">
    <property type="entry name" value="NUDIX_hydrolase_CS"/>
</dbReference>
<feature type="domain" description="Nudix hydrolase" evidence="4">
    <location>
        <begin position="9"/>
        <end position="156"/>
    </location>
</feature>
<accession>A0A4U2YWE7</accession>
<evidence type="ECO:0000313" key="5">
    <source>
        <dbReference type="EMBL" id="TKI64491.1"/>
    </source>
</evidence>
<keyword evidence="6" id="KW-1185">Reference proteome</keyword>
<dbReference type="SUPFAM" id="SSF55811">
    <property type="entry name" value="Nudix"/>
    <property type="match status" value="2"/>
</dbReference>
<evidence type="ECO:0000259" key="4">
    <source>
        <dbReference type="PROSITE" id="PS51462"/>
    </source>
</evidence>
<dbReference type="EMBL" id="SZPY01000001">
    <property type="protein sequence ID" value="TKI64491.1"/>
    <property type="molecule type" value="Genomic_DNA"/>
</dbReference>
<dbReference type="PRINTS" id="PR00502">
    <property type="entry name" value="NUDIXFAMILY"/>
</dbReference>
<evidence type="ECO:0000313" key="6">
    <source>
        <dbReference type="Proteomes" id="UP000307808"/>
    </source>
</evidence>
<dbReference type="GO" id="GO:0016787">
    <property type="term" value="F:hydrolase activity"/>
    <property type="evidence" value="ECO:0007669"/>
    <property type="project" value="UniProtKB-KW"/>
</dbReference>
<dbReference type="InterPro" id="IPR020476">
    <property type="entry name" value="Nudix_hydrolase"/>
</dbReference>
<dbReference type="CDD" id="cd02883">
    <property type="entry name" value="NUDIX_Hydrolase"/>
    <property type="match status" value="2"/>
</dbReference>
<reference evidence="5 6" key="1">
    <citation type="submission" date="2019-04" db="EMBL/GenBank/DDBJ databases">
        <authorList>
            <person name="Dong K."/>
        </authorList>
    </citation>
    <scope>NUCLEOTIDE SEQUENCE [LARGE SCALE GENOMIC DNA]</scope>
    <source>
        <strain evidence="6">dk3543</strain>
    </source>
</reference>
<comment type="caution">
    <text evidence="5">The sequence shown here is derived from an EMBL/GenBank/DDBJ whole genome shotgun (WGS) entry which is preliminary data.</text>
</comment>
<evidence type="ECO:0000256" key="2">
    <source>
        <dbReference type="ARBA" id="ARBA00022801"/>
    </source>
</evidence>
<feature type="domain" description="Nudix hydrolase" evidence="4">
    <location>
        <begin position="160"/>
        <end position="307"/>
    </location>
</feature>
<dbReference type="PANTHER" id="PTHR43736:SF1">
    <property type="entry name" value="DIHYDRONEOPTERIN TRIPHOSPHATE DIPHOSPHATASE"/>
    <property type="match status" value="1"/>
</dbReference>
<gene>
    <name evidence="5" type="ORF">FC770_05030</name>
</gene>
<keyword evidence="2 3" id="KW-0378">Hydrolase</keyword>
<organism evidence="5 6">
    <name type="scientific">Nocardioides jishulii</name>
    <dbReference type="NCBI Taxonomy" id="2575440"/>
    <lineage>
        <taxon>Bacteria</taxon>
        <taxon>Bacillati</taxon>
        <taxon>Actinomycetota</taxon>
        <taxon>Actinomycetes</taxon>
        <taxon>Propionibacteriales</taxon>
        <taxon>Nocardioidaceae</taxon>
        <taxon>Nocardioides</taxon>
    </lineage>
</organism>
<name>A0A4U2YWE7_9ACTN</name>
<dbReference type="Proteomes" id="UP000307808">
    <property type="component" value="Unassembled WGS sequence"/>
</dbReference>
<dbReference type="OrthoDB" id="9804442at2"/>
<dbReference type="PROSITE" id="PS00893">
    <property type="entry name" value="NUDIX_BOX"/>
    <property type="match status" value="2"/>
</dbReference>